<dbReference type="Proteomes" id="UP000789508">
    <property type="component" value="Unassembled WGS sequence"/>
</dbReference>
<protein>
    <submittedName>
        <fullName evidence="1">8893_t:CDS:1</fullName>
    </submittedName>
</protein>
<sequence length="163" mass="18320">PKDLEELEMFMVEEWERIPDEILESLVNSAAVVRFALASNNTKAAAHFSVDKSLSRRVGAGGKELFPAEEEQLYAWVLQMREAALAIIYIVLRLKSSDRAGETAGGNLKRASLRTVCEWVLAAWDEISPEIIQRHFRSVDGSEDNEILLSSSIQKVVMKVMQK</sequence>
<evidence type="ECO:0000313" key="2">
    <source>
        <dbReference type="Proteomes" id="UP000789508"/>
    </source>
</evidence>
<dbReference type="OrthoDB" id="2444517at2759"/>
<reference evidence="1" key="1">
    <citation type="submission" date="2021-06" db="EMBL/GenBank/DDBJ databases">
        <authorList>
            <person name="Kallberg Y."/>
            <person name="Tangrot J."/>
            <person name="Rosling A."/>
        </authorList>
    </citation>
    <scope>NUCLEOTIDE SEQUENCE</scope>
    <source>
        <strain evidence="1">FL130A</strain>
    </source>
</reference>
<organism evidence="1 2">
    <name type="scientific">Ambispora leptoticha</name>
    <dbReference type="NCBI Taxonomy" id="144679"/>
    <lineage>
        <taxon>Eukaryota</taxon>
        <taxon>Fungi</taxon>
        <taxon>Fungi incertae sedis</taxon>
        <taxon>Mucoromycota</taxon>
        <taxon>Glomeromycotina</taxon>
        <taxon>Glomeromycetes</taxon>
        <taxon>Archaeosporales</taxon>
        <taxon>Ambisporaceae</taxon>
        <taxon>Ambispora</taxon>
    </lineage>
</organism>
<comment type="caution">
    <text evidence="1">The sequence shown here is derived from an EMBL/GenBank/DDBJ whole genome shotgun (WGS) entry which is preliminary data.</text>
</comment>
<proteinExistence type="predicted"/>
<evidence type="ECO:0000313" key="1">
    <source>
        <dbReference type="EMBL" id="CAG8532108.1"/>
    </source>
</evidence>
<keyword evidence="2" id="KW-1185">Reference proteome</keyword>
<dbReference type="AlphaFoldDB" id="A0A9N9AKY2"/>
<accession>A0A9N9AKY2</accession>
<feature type="non-terminal residue" evidence="1">
    <location>
        <position position="1"/>
    </location>
</feature>
<dbReference type="EMBL" id="CAJVPS010001278">
    <property type="protein sequence ID" value="CAG8532108.1"/>
    <property type="molecule type" value="Genomic_DNA"/>
</dbReference>
<name>A0A9N9AKY2_9GLOM</name>
<gene>
    <name evidence="1" type="ORF">ALEPTO_LOCUS4988</name>
</gene>